<dbReference type="SUPFAM" id="SSF81296">
    <property type="entry name" value="E set domains"/>
    <property type="match status" value="1"/>
</dbReference>
<dbReference type="CDD" id="cd02859">
    <property type="entry name" value="E_set_AMPKbeta_like_N"/>
    <property type="match status" value="1"/>
</dbReference>
<feature type="domain" description="AMP-activated protein kinase glycogen-binding" evidence="3">
    <location>
        <begin position="85"/>
        <end position="168"/>
    </location>
</feature>
<feature type="region of interest" description="Disordered" evidence="2">
    <location>
        <begin position="189"/>
        <end position="236"/>
    </location>
</feature>
<dbReference type="Gene3D" id="2.60.120.920">
    <property type="match status" value="1"/>
</dbReference>
<evidence type="ECO:0000256" key="1">
    <source>
        <dbReference type="ARBA" id="ARBA00010926"/>
    </source>
</evidence>
<dbReference type="InterPro" id="IPR014756">
    <property type="entry name" value="Ig_E-set"/>
</dbReference>
<dbReference type="OMA" id="ECHEGIM"/>
<keyword evidence="5" id="KW-1185">Reference proteome</keyword>
<dbReference type="InterPro" id="IPR013783">
    <property type="entry name" value="Ig-like_fold"/>
</dbReference>
<accession>A0A5J4YT32</accession>
<dbReference type="PANTHER" id="PTHR10343:SF84">
    <property type="entry name" value="5'-AMP-ACTIVATED PROTEIN KINASE SUBUNIT BETA-1"/>
    <property type="match status" value="1"/>
</dbReference>
<dbReference type="InterPro" id="IPR050827">
    <property type="entry name" value="CRP1_MDG1_kinase"/>
</dbReference>
<dbReference type="PANTHER" id="PTHR10343">
    <property type="entry name" value="5'-AMP-ACTIVATED PROTEIN KINASE , BETA SUBUNIT"/>
    <property type="match status" value="1"/>
</dbReference>
<evidence type="ECO:0000313" key="5">
    <source>
        <dbReference type="Proteomes" id="UP000324585"/>
    </source>
</evidence>
<comment type="caution">
    <text evidence="4">The sequence shown here is derived from an EMBL/GenBank/DDBJ whole genome shotgun (WGS) entry which is preliminary data.</text>
</comment>
<comment type="similarity">
    <text evidence="1">Belongs to the 5'-AMP-activated protein kinase beta subunit family.</text>
</comment>
<dbReference type="Gene3D" id="2.60.40.10">
    <property type="entry name" value="Immunoglobulins"/>
    <property type="match status" value="1"/>
</dbReference>
<organism evidence="4 5">
    <name type="scientific">Porphyridium purpureum</name>
    <name type="common">Red alga</name>
    <name type="synonym">Porphyridium cruentum</name>
    <dbReference type="NCBI Taxonomy" id="35688"/>
    <lineage>
        <taxon>Eukaryota</taxon>
        <taxon>Rhodophyta</taxon>
        <taxon>Bangiophyceae</taxon>
        <taxon>Porphyridiales</taxon>
        <taxon>Porphyridiaceae</taxon>
        <taxon>Porphyridium</taxon>
    </lineage>
</organism>
<keyword evidence="4" id="KW-0808">Transferase</keyword>
<protein>
    <submittedName>
        <fullName evidence="4">5'-AMP-activated protein kinase subunit beta-2</fullName>
    </submittedName>
</protein>
<feature type="region of interest" description="Disordered" evidence="2">
    <location>
        <begin position="707"/>
        <end position="727"/>
    </location>
</feature>
<reference evidence="5" key="1">
    <citation type="journal article" date="2019" name="Nat. Commun.">
        <title>Expansion of phycobilisome linker gene families in mesophilic red algae.</title>
        <authorList>
            <person name="Lee J."/>
            <person name="Kim D."/>
            <person name="Bhattacharya D."/>
            <person name="Yoon H.S."/>
        </authorList>
    </citation>
    <scope>NUCLEOTIDE SEQUENCE [LARGE SCALE GENOMIC DNA]</scope>
    <source>
        <strain evidence="5">CCMP 1328</strain>
    </source>
</reference>
<feature type="compositionally biased region" description="Basic and acidic residues" evidence="2">
    <location>
        <begin position="512"/>
        <end position="553"/>
    </location>
</feature>
<dbReference type="Proteomes" id="UP000324585">
    <property type="component" value="Unassembled WGS sequence"/>
</dbReference>
<name>A0A5J4YT32_PORPP</name>
<proteinExistence type="inferred from homology"/>
<evidence type="ECO:0000259" key="3">
    <source>
        <dbReference type="Pfam" id="PF16561"/>
    </source>
</evidence>
<feature type="region of interest" description="Disordered" evidence="2">
    <location>
        <begin position="512"/>
        <end position="590"/>
    </location>
</feature>
<dbReference type="InterPro" id="IPR032640">
    <property type="entry name" value="AMPK1_CBM"/>
</dbReference>
<dbReference type="EMBL" id="VRMN01000004">
    <property type="protein sequence ID" value="KAA8494671.1"/>
    <property type="molecule type" value="Genomic_DNA"/>
</dbReference>
<dbReference type="GO" id="GO:0016301">
    <property type="term" value="F:kinase activity"/>
    <property type="evidence" value="ECO:0007669"/>
    <property type="project" value="UniProtKB-KW"/>
</dbReference>
<dbReference type="OrthoDB" id="531008at2759"/>
<evidence type="ECO:0000256" key="2">
    <source>
        <dbReference type="SAM" id="MobiDB-lite"/>
    </source>
</evidence>
<evidence type="ECO:0000313" key="4">
    <source>
        <dbReference type="EMBL" id="KAA8494671.1"/>
    </source>
</evidence>
<sequence length="727" mass="79069">MAGGVITMSPPEPGTAATPTVDVRVTPATPGIWSVSHQNLDSFARISANIGIGIGSVVSAEEQKDQGGRSVGHAVQNFPATLVTDVTFCWTQKASSAFVTGTFNSWEVTIPLTLATTTEGNEVWIAVKSLPPGEYQYKFIIDNVWRHAPDQPVTYDERGIINNTLLVQLESCGDSTCFCASLQEQIDQQKREPSQRYSGDNSNDKDDRTGGTGPDGSNGASASSFHGFMTPGTTKNFQKTTGVATKYVERCSPQRQNFQKAYMHNPISDRPFDVTVVSVSKLAEMQLKPNEPEEPGMISRVSSVEDFRERAMRFDPALQLYQDAAYAAALRNQGNDESMPRTAPSRAASLRDPVELAFSVRSRLSTPRLGFNPDECHEGIMLTDSNHCAFRTQERGLYKSVRAMLPALPGRRTYFEMFAIQPAAGGGLCFGLSTRELPLSCLCGTRPNSIGISSSGNLIRTIDGKESWATFGDGLMDQLKNFCIGVLVEIRTPEESKAQDNITNDSFEVGEAQHEGDHGEAEVASSGDREANAGEHDPTAENPGRHVKQEHQEQQQVQEESPESLTQNGEGHMAEGSGRETDGSSRSPSASWSHLHAKIGIFIDGQKVSDVEYTFVGCLEVFPTISLFARKARVFSMFGSAEMMYQTSLAAQSEPVYDLEGVQIAADDAASGRQWKASLDTLEGIGVAQIPPLSCVPPLNEACHSQERRSARSARYRPSVGQVQAQR</sequence>
<dbReference type="InterPro" id="IPR043136">
    <property type="entry name" value="B30.2/SPRY_sf"/>
</dbReference>
<keyword evidence="4" id="KW-0418">Kinase</keyword>
<dbReference type="SUPFAM" id="SSF49899">
    <property type="entry name" value="Concanavalin A-like lectins/glucanases"/>
    <property type="match status" value="1"/>
</dbReference>
<dbReference type="Pfam" id="PF16561">
    <property type="entry name" value="AMPK1_CBM"/>
    <property type="match status" value="1"/>
</dbReference>
<dbReference type="AlphaFoldDB" id="A0A5J4YT32"/>
<gene>
    <name evidence="4" type="ORF">FVE85_2912</name>
</gene>
<dbReference type="InterPro" id="IPR013320">
    <property type="entry name" value="ConA-like_dom_sf"/>
</dbReference>